<evidence type="ECO:0000256" key="1">
    <source>
        <dbReference type="ARBA" id="ARBA00006432"/>
    </source>
</evidence>
<dbReference type="InterPro" id="IPR025110">
    <property type="entry name" value="AMP-bd_C"/>
</dbReference>
<proteinExistence type="inferred from homology"/>
<evidence type="ECO:0008006" key="7">
    <source>
        <dbReference type="Google" id="ProtNLM"/>
    </source>
</evidence>
<accession>A0AAV9MU28</accession>
<dbReference type="Gene3D" id="2.30.38.10">
    <property type="entry name" value="Luciferase, Domain 3"/>
    <property type="match status" value="1"/>
</dbReference>
<dbReference type="SUPFAM" id="SSF56801">
    <property type="entry name" value="Acetyl-CoA synthetase-like"/>
    <property type="match status" value="1"/>
</dbReference>
<keyword evidence="2" id="KW-0472">Membrane</keyword>
<protein>
    <recommendedName>
        <fullName evidence="7">4-coumarate-CoA ligase</fullName>
    </recommendedName>
</protein>
<evidence type="ECO:0000259" key="4">
    <source>
        <dbReference type="Pfam" id="PF13193"/>
    </source>
</evidence>
<dbReference type="PANTHER" id="PTHR24096">
    <property type="entry name" value="LONG-CHAIN-FATTY-ACID--COA LIGASE"/>
    <property type="match status" value="1"/>
</dbReference>
<dbReference type="RefSeq" id="XP_064700575.1">
    <property type="nucleotide sequence ID" value="XM_064853840.1"/>
</dbReference>
<dbReference type="FunFam" id="3.30.300.30:FF:000007">
    <property type="entry name" value="4-coumarate--CoA ligase 2"/>
    <property type="match status" value="1"/>
</dbReference>
<evidence type="ECO:0000313" key="6">
    <source>
        <dbReference type="Proteomes" id="UP001358417"/>
    </source>
</evidence>
<evidence type="ECO:0000259" key="3">
    <source>
        <dbReference type="Pfam" id="PF00501"/>
    </source>
</evidence>
<reference evidence="5 6" key="1">
    <citation type="submission" date="2023-08" db="EMBL/GenBank/DDBJ databases">
        <title>Black Yeasts Isolated from many extreme environments.</title>
        <authorList>
            <person name="Coleine C."/>
            <person name="Stajich J.E."/>
            <person name="Selbmann L."/>
        </authorList>
    </citation>
    <scope>NUCLEOTIDE SEQUENCE [LARGE SCALE GENOMIC DNA]</scope>
    <source>
        <strain evidence="5 6">CCFEE 5792</strain>
    </source>
</reference>
<name>A0AAV9MU28_9EURO</name>
<dbReference type="EMBL" id="JAVRRD010000041">
    <property type="protein sequence ID" value="KAK5044931.1"/>
    <property type="molecule type" value="Genomic_DNA"/>
</dbReference>
<dbReference type="InterPro" id="IPR000873">
    <property type="entry name" value="AMP-dep_synth/lig_dom"/>
</dbReference>
<dbReference type="Pfam" id="PF13193">
    <property type="entry name" value="AMP-binding_C"/>
    <property type="match status" value="1"/>
</dbReference>
<comment type="similarity">
    <text evidence="1">Belongs to the ATP-dependent AMP-binding enzyme family.</text>
</comment>
<gene>
    <name evidence="5" type="ORF">LTR84_010303</name>
</gene>
<dbReference type="GO" id="GO:0016405">
    <property type="term" value="F:CoA-ligase activity"/>
    <property type="evidence" value="ECO:0007669"/>
    <property type="project" value="TreeGrafter"/>
</dbReference>
<dbReference type="Proteomes" id="UP001358417">
    <property type="component" value="Unassembled WGS sequence"/>
</dbReference>
<organism evidence="5 6">
    <name type="scientific">Exophiala bonariae</name>
    <dbReference type="NCBI Taxonomy" id="1690606"/>
    <lineage>
        <taxon>Eukaryota</taxon>
        <taxon>Fungi</taxon>
        <taxon>Dikarya</taxon>
        <taxon>Ascomycota</taxon>
        <taxon>Pezizomycotina</taxon>
        <taxon>Eurotiomycetes</taxon>
        <taxon>Chaetothyriomycetidae</taxon>
        <taxon>Chaetothyriales</taxon>
        <taxon>Herpotrichiellaceae</taxon>
        <taxon>Exophiala</taxon>
    </lineage>
</organism>
<dbReference type="InterPro" id="IPR045851">
    <property type="entry name" value="AMP-bd_C_sf"/>
</dbReference>
<keyword evidence="6" id="KW-1185">Reference proteome</keyword>
<evidence type="ECO:0000256" key="2">
    <source>
        <dbReference type="SAM" id="Phobius"/>
    </source>
</evidence>
<dbReference type="PROSITE" id="PS00455">
    <property type="entry name" value="AMP_BINDING"/>
    <property type="match status" value="1"/>
</dbReference>
<evidence type="ECO:0000313" key="5">
    <source>
        <dbReference type="EMBL" id="KAK5044931.1"/>
    </source>
</evidence>
<feature type="domain" description="AMP-binding enzyme C-terminal" evidence="4">
    <location>
        <begin position="483"/>
        <end position="563"/>
    </location>
</feature>
<feature type="domain" description="AMP-dependent synthetase/ligase" evidence="3">
    <location>
        <begin position="42"/>
        <end position="432"/>
    </location>
</feature>
<dbReference type="AlphaFoldDB" id="A0AAV9MU28"/>
<dbReference type="InterPro" id="IPR020845">
    <property type="entry name" value="AMP-binding_CS"/>
</dbReference>
<keyword evidence="2" id="KW-1133">Transmembrane helix</keyword>
<keyword evidence="2" id="KW-0812">Transmembrane</keyword>
<comment type="caution">
    <text evidence="5">The sequence shown here is derived from an EMBL/GenBank/DDBJ whole genome shotgun (WGS) entry which is preliminary data.</text>
</comment>
<feature type="transmembrane region" description="Helical" evidence="2">
    <location>
        <begin position="239"/>
        <end position="257"/>
    </location>
</feature>
<dbReference type="CDD" id="cd05911">
    <property type="entry name" value="Firefly_Luc_like"/>
    <property type="match status" value="1"/>
</dbReference>
<sequence>MPFKSRWSLTVPNVSLPSFMFGTPESEINDSEKLIIDAKRPETHYLTLYSYREWSKRFAAGLVEAGIQKGDRVMLFSGNGIFNPIVVLGTLMAGAIYNSANPAYTPRELRHQLQDSQPRFVLAADNCIERALEAADEIGYDKKNIFLFTELPIQLDVNLSRTDRQHWGSLIADLDVGRQFAWQTFDSRALAEQTAVLIYSSGTTGLPKGVELSHRNIIANMLQLEKIQLSDKTIKSRKCLCVVPLYHALGLGYYIFFAPRFGLKTYLMERYNLTDMLDHIQQFEITELVLVPPILVAMAKHPSVRDGTYNITSVTKVVAGAAPIGMEVTTQFEELWNRKILVRQAWGMSELVAHGEFVLTLDDVITDHVTRAPAITLCWDERSRIKDSSVSIGELVPGAEAKLMREDGTEEIRVGERGEFWIRTPNGMKGYWKNREATDETLTSDGWLRTGDVAYRDEFNRWYMVDRIKELIKVRGSQVAPAELEALLLEHPQIVDAAVIGIKTPTGDENPRAYVVLAPRKPGSRSISEADVVSFVSSRVSKTKHLTGGCVFIDAIPKNPSGKILRRQLRELAAKDGELNAKL</sequence>
<feature type="transmembrane region" description="Helical" evidence="2">
    <location>
        <begin position="81"/>
        <end position="100"/>
    </location>
</feature>
<dbReference type="Gene3D" id="3.30.300.30">
    <property type="match status" value="1"/>
</dbReference>
<dbReference type="Gene3D" id="3.40.50.980">
    <property type="match status" value="2"/>
</dbReference>
<dbReference type="Pfam" id="PF00501">
    <property type="entry name" value="AMP-binding"/>
    <property type="match status" value="1"/>
</dbReference>
<dbReference type="GeneID" id="89978461"/>
<dbReference type="PANTHER" id="PTHR24096:SF424">
    <property type="entry name" value="ACETYL-COA SYNTHETASE-LIKE PROTEIN-RELATED"/>
    <property type="match status" value="1"/>
</dbReference>